<dbReference type="Proteomes" id="UP000007802">
    <property type="component" value="Unassembled WGS sequence"/>
</dbReference>
<protein>
    <submittedName>
        <fullName evidence="1">Uncharacterized protein</fullName>
    </submittedName>
</protein>
<accession>A0A0J9ETD4</accession>
<sequence length="72" mass="7752">MAGLVDSRDFSGRDLHGTFAIAISVDNPASGRIPDLICGFIQDDLEEYTGIVCYGNPTTWPHQLLISPASSQ</sequence>
<evidence type="ECO:0000313" key="1">
    <source>
        <dbReference type="EMBL" id="KMW69302.1"/>
    </source>
</evidence>
<organism evidence="1">
    <name type="scientific">Ajellomyces dermatitidis (strain ATCC 18188 / CBS 674.68)</name>
    <name type="common">Blastomyces dermatitidis</name>
    <dbReference type="NCBI Taxonomy" id="653446"/>
    <lineage>
        <taxon>Eukaryota</taxon>
        <taxon>Fungi</taxon>
        <taxon>Dikarya</taxon>
        <taxon>Ascomycota</taxon>
        <taxon>Pezizomycotina</taxon>
        <taxon>Eurotiomycetes</taxon>
        <taxon>Eurotiomycetidae</taxon>
        <taxon>Onygenales</taxon>
        <taxon>Ajellomycetaceae</taxon>
        <taxon>Blastomyces</taxon>
    </lineage>
</organism>
<dbReference type="EMBL" id="GG749744">
    <property type="protein sequence ID" value="KMW69302.1"/>
    <property type="molecule type" value="Genomic_DNA"/>
</dbReference>
<reference evidence="1" key="1">
    <citation type="submission" date="2010-03" db="EMBL/GenBank/DDBJ databases">
        <title>Annotation of Blastomyces dermatitidis strain ATCC 18188.</title>
        <authorList>
            <consortium name="The Broad Institute Genome Sequencing Platform"/>
            <consortium name="Broad Institute Genome Sequencing Center for Infectious Disease."/>
            <person name="Cuomo C."/>
            <person name="Klein B."/>
            <person name="Sullivan T."/>
            <person name="Heitman J."/>
            <person name="Young S."/>
            <person name="Zeng Q."/>
            <person name="Gargeya S."/>
            <person name="Alvarado L."/>
            <person name="Berlin A.M."/>
            <person name="Chapman S.B."/>
            <person name="Chen Z."/>
            <person name="Freedman E."/>
            <person name="Gellesch M."/>
            <person name="Goldberg J."/>
            <person name="Griggs A."/>
            <person name="Gujja S."/>
            <person name="Heilman E."/>
            <person name="Heiman D."/>
            <person name="Howarth C."/>
            <person name="Mehta T."/>
            <person name="Neiman D."/>
            <person name="Pearson M."/>
            <person name="Roberts A."/>
            <person name="Saif S."/>
            <person name="Shea T."/>
            <person name="Shenoy N."/>
            <person name="Sisk P."/>
            <person name="Stolte C."/>
            <person name="Sykes S."/>
            <person name="White J."/>
            <person name="Yandava C."/>
            <person name="Haas B."/>
            <person name="Nusbaum C."/>
            <person name="Birren B."/>
        </authorList>
    </citation>
    <scope>NUCLEOTIDE SEQUENCE</scope>
    <source>
        <strain evidence="1">ATCC 18188</strain>
    </source>
</reference>
<proteinExistence type="predicted"/>
<gene>
    <name evidence="1" type="ORF">BDDG_13457</name>
</gene>
<name>A0A0J9ETD4_AJEDA</name>
<dbReference type="AlphaFoldDB" id="A0A0J9ETD4"/>